<comment type="subcellular location">
    <subcellularLocation>
        <location evidence="1">Cytoplasm</location>
        <location evidence="1">Cytoskeleton</location>
        <location evidence="1">Cilium axoneme</location>
    </subcellularLocation>
</comment>
<feature type="region of interest" description="Disordered" evidence="10">
    <location>
        <begin position="1372"/>
        <end position="1463"/>
    </location>
</feature>
<protein>
    <recommendedName>
        <fullName evidence="13">Cilia- and flagella-associated protein 44</fullName>
    </recommendedName>
</protein>
<dbReference type="PANTHER" id="PTHR14885">
    <property type="entry name" value="CILIA- AND FLAGELLA-ASSOCIATED PROTEIN 43-RELATED"/>
    <property type="match status" value="1"/>
</dbReference>
<evidence type="ECO:0000256" key="6">
    <source>
        <dbReference type="ARBA" id="ARBA00023212"/>
    </source>
</evidence>
<keyword evidence="6" id="KW-0206">Cytoskeleton</keyword>
<dbReference type="Proteomes" id="UP000654075">
    <property type="component" value="Unassembled WGS sequence"/>
</dbReference>
<keyword evidence="7" id="KW-0966">Cell projection</keyword>
<dbReference type="InterPro" id="IPR001680">
    <property type="entry name" value="WD40_rpt"/>
</dbReference>
<evidence type="ECO:0000256" key="7">
    <source>
        <dbReference type="ARBA" id="ARBA00023273"/>
    </source>
</evidence>
<keyword evidence="4" id="KW-0677">Repeat</keyword>
<evidence type="ECO:0000256" key="9">
    <source>
        <dbReference type="SAM" id="Coils"/>
    </source>
</evidence>
<feature type="coiled-coil region" evidence="9">
    <location>
        <begin position="1888"/>
        <end position="1915"/>
    </location>
</feature>
<feature type="coiled-coil region" evidence="9">
    <location>
        <begin position="1704"/>
        <end position="1734"/>
    </location>
</feature>
<keyword evidence="2" id="KW-0963">Cytoplasm</keyword>
<reference evidence="11" key="1">
    <citation type="submission" date="2021-02" db="EMBL/GenBank/DDBJ databases">
        <authorList>
            <person name="Dougan E. K."/>
            <person name="Rhodes N."/>
            <person name="Thang M."/>
            <person name="Chan C."/>
        </authorList>
    </citation>
    <scope>NUCLEOTIDE SEQUENCE</scope>
</reference>
<dbReference type="OMA" id="FIMDRVH"/>
<dbReference type="OrthoDB" id="1935234at2759"/>
<dbReference type="Pfam" id="PF25828">
    <property type="entry name" value="CC_Cfap43"/>
    <property type="match status" value="1"/>
</dbReference>
<feature type="compositionally biased region" description="Acidic residues" evidence="10">
    <location>
        <begin position="1377"/>
        <end position="1417"/>
    </location>
</feature>
<feature type="region of interest" description="Disordered" evidence="10">
    <location>
        <begin position="730"/>
        <end position="800"/>
    </location>
</feature>
<feature type="region of interest" description="Disordered" evidence="10">
    <location>
        <begin position="1160"/>
        <end position="1247"/>
    </location>
</feature>
<dbReference type="PROSITE" id="PS50082">
    <property type="entry name" value="WD_REPEATS_2"/>
    <property type="match status" value="1"/>
</dbReference>
<evidence type="ECO:0000256" key="10">
    <source>
        <dbReference type="SAM" id="MobiDB-lite"/>
    </source>
</evidence>
<evidence type="ECO:0000256" key="3">
    <source>
        <dbReference type="ARBA" id="ARBA00022574"/>
    </source>
</evidence>
<keyword evidence="3 8" id="KW-0853">WD repeat</keyword>
<feature type="repeat" description="WD" evidence="8">
    <location>
        <begin position="421"/>
        <end position="462"/>
    </location>
</feature>
<dbReference type="InterPro" id="IPR036322">
    <property type="entry name" value="WD40_repeat_dom_sf"/>
</dbReference>
<evidence type="ECO:0000256" key="1">
    <source>
        <dbReference type="ARBA" id="ARBA00004430"/>
    </source>
</evidence>
<dbReference type="EMBL" id="CAJNNV010028050">
    <property type="protein sequence ID" value="CAE8622770.1"/>
    <property type="molecule type" value="Genomic_DNA"/>
</dbReference>
<dbReference type="GO" id="GO:0005930">
    <property type="term" value="C:axoneme"/>
    <property type="evidence" value="ECO:0007669"/>
    <property type="project" value="UniProtKB-SubCell"/>
</dbReference>
<keyword evidence="5 9" id="KW-0175">Coiled coil</keyword>
<comment type="caution">
    <text evidence="11">The sequence shown here is derived from an EMBL/GenBank/DDBJ whole genome shotgun (WGS) entry which is preliminary data.</text>
</comment>
<feature type="compositionally biased region" description="Acidic residues" evidence="10">
    <location>
        <begin position="1160"/>
        <end position="1172"/>
    </location>
</feature>
<accession>A0A813G739</accession>
<feature type="compositionally biased region" description="Basic and acidic residues" evidence="10">
    <location>
        <begin position="1205"/>
        <end position="1247"/>
    </location>
</feature>
<feature type="compositionally biased region" description="Basic residues" evidence="10">
    <location>
        <begin position="776"/>
        <end position="785"/>
    </location>
</feature>
<dbReference type="InterPro" id="IPR015943">
    <property type="entry name" value="WD40/YVTN_repeat-like_dom_sf"/>
</dbReference>
<feature type="compositionally biased region" description="Acidic residues" evidence="10">
    <location>
        <begin position="1645"/>
        <end position="1676"/>
    </location>
</feature>
<feature type="compositionally biased region" description="Low complexity" evidence="10">
    <location>
        <begin position="64"/>
        <end position="73"/>
    </location>
</feature>
<evidence type="ECO:0008006" key="13">
    <source>
        <dbReference type="Google" id="ProtNLM"/>
    </source>
</evidence>
<feature type="compositionally biased region" description="Basic and acidic residues" evidence="10">
    <location>
        <begin position="1418"/>
        <end position="1437"/>
    </location>
</feature>
<keyword evidence="12" id="KW-1185">Reference proteome</keyword>
<dbReference type="SMART" id="SM00320">
    <property type="entry name" value="WD40"/>
    <property type="match status" value="8"/>
</dbReference>
<sequence>MSGEADAATVPSEAPAGTDGVPSEAPAGTDDVPPEAPAGTDDVPSEAPAGTDDGAAGLEGAGGAASQDAGSAAKDIPPDPSDPPAKAEDVTSDPPAEAKVVKRGAAMAGLLKKSSTDIIEGIRRRRTTTLQAPLDDADDKLDAEEAKWRMPASFFYDPSTPELNLPLGDRQLPKQGLSPSRFMGFDFSRVNNLLWTSPEEFAYISGHVVCFMHMRTRERRYLNGRDSGGVGAIAMSSDMAHFAVAEKSITGQPNVYIYSFKTLKLYRILRKGTERGYASVQFSHHNKNHIAALGCAPDYLLSVWDWKNERLLLKCKAYGQDIFTIRWGQFPGMLTSAGVGHVKFWKMATTFTGLKLQGDLGKFGASELSDISGFVELPDGKKVTGTEYGKLLLWEGVFVKVELMKSDPAASGEETSTKLAGSPHTGAIDVLLLDKNAGLVISGGDDGYLRWWPIDEIDLAEADYDAGILEYGITMRKEVRIPPSNDSHGMRAAHIQHITRSGDDRHWLIQDVRNGVVWSYDTESGACTPVISAHTSQITGALISARYPGLVVSSGIDGTLRAFNVSTQWDNELFTDARSLSGERVGISCMDATPEIVDPEGRTICCAYTDGTVRAFSMCDDGFLLIQALKPHNCMVSQLAYTEDESGLLATLAEDNTIFFFQVHTLSEHAIPVGYVQVPCKVNRFTWQPNTGNMLLSLEDGSLVELLKPAPEYIDNSETFEITLGYRSVVPEVPDLESEDEGGDEEEDAEGEGSGEGGGEEGEGTAEGQAEEESGKKKKGKKKKGKDYEEQEEGEEDEKKHVQVVANTILRAIYLPADEDGDNPEIVLFTGTGRYSGALWQCSLADAKLMHGAEVPLGKNAPEVTAASLWTKLPKGAAVTYLSVSPSKRFIFVGFADGRLLVVPVRNSNLFSSICLADGFSGAINSVTADPDETMLVVAAGDGTLVTVSFNAEGLVQVANVKGSGKDIDMEDAGQQLSSTMPEIPNMATSTWAFPRKDASAVIPINSDVTDRSFYSIQDQKRKSEEDNAKAAADHKKIRVNDRIKEIRQELVDLIAKSAEGSNLSSTDMAVDQEYIAHLNQDMEHQIEQVRFELSWAVEYHERGLQKLRDHYLSRVDFERVEVLGFRSPHRVATFRCPAMSEDLQSNLAKLHELIFAAEDGTEEEDSEDEEGGNGADGRSLAKSGGVSRSELGHEVSGDMTGGGSEKEHLTGAQERELRRQQRTVRNDKMQELEKSKPSDTTEDPRDLDQIAHAQATLGNYMLKTSDTYQVPENQRMNAEKKRRQMFLLEESMHAIKTEFNHRVLALRDFRQQVRAEVERDLLALREIDDQLGTTTDWVNDLLDGQEDAPAEFPEQRFEYDATDIKAFARQLKGEGAEEQIEPGDEEADDEDDEDDEDEGMEDEEEGDEDGDEEGADGVEHGEGVEGDDVGARDAKKAAAGGKKLATTGQASTGSGSSVPLSGRGALAARRVARLTLRAQLLQGTGASSNSLGKAVAQEAQARLHHDKGQLEDHVRQVIETFNTAVASIEKEKAKLESDLKNADMKLLVLYEELLALNELEEKDEALLKKATKCRQDKTNIMHQIKECQDQLGEKKAEIEQWHTEEQNLQAEFTDLVGENSPYLSALLKIYQKKVKRTKRKKTGEEEEFDEDEDEEDDEDEDMSDDEDEDEMDDDTGPPQGCDVQIYESVIDLREKRLDMADALKEISDAVTALKQTHKKLLDEEKRIDKEQKMTDTEIQQFQTDKQRKLNQVQIVFALRLSQVQCLASSPAAGDDCDRLPAQLDEQVIFTQEGLKRLMSRITELHREKSDVKGDFKQLQRDFRAQIKEKKNAQKGLEDLHAKFQDIQMLKFGQTVDLDLIERSAPNKYVQELHGKVGEAEIENRRHLGEWDKKIERQKKELAKSTRDNTSLMEQIVSMGYSQMQLDAALNARIANVTVNDNEPLNELREMERERLKDLLALQSKEIATLQAEITLFRKKGGHIYTTVTANRGR</sequence>
<dbReference type="Gene3D" id="2.130.10.10">
    <property type="entry name" value="YVTN repeat-like/Quinoprotein amine dehydrogenase"/>
    <property type="match status" value="3"/>
</dbReference>
<feature type="compositionally biased region" description="Low complexity" evidence="10">
    <location>
        <begin position="1438"/>
        <end position="1463"/>
    </location>
</feature>
<feature type="compositionally biased region" description="Acidic residues" evidence="10">
    <location>
        <begin position="734"/>
        <end position="772"/>
    </location>
</feature>
<feature type="region of interest" description="Disordered" evidence="10">
    <location>
        <begin position="1"/>
        <end position="97"/>
    </location>
</feature>
<evidence type="ECO:0000256" key="8">
    <source>
        <dbReference type="PROSITE-ProRule" id="PRU00221"/>
    </source>
</evidence>
<evidence type="ECO:0000313" key="12">
    <source>
        <dbReference type="Proteomes" id="UP000654075"/>
    </source>
</evidence>
<dbReference type="PANTHER" id="PTHR14885:SF3">
    <property type="entry name" value="CILIA- AND FLAGELLA-ASSOCIATED PROTEIN 44"/>
    <property type="match status" value="1"/>
</dbReference>
<name>A0A813G739_POLGL</name>
<proteinExistence type="predicted"/>
<evidence type="ECO:0000256" key="2">
    <source>
        <dbReference type="ARBA" id="ARBA00022490"/>
    </source>
</evidence>
<evidence type="ECO:0000256" key="4">
    <source>
        <dbReference type="ARBA" id="ARBA00022737"/>
    </source>
</evidence>
<dbReference type="SUPFAM" id="SSF50978">
    <property type="entry name" value="WD40 repeat-like"/>
    <property type="match status" value="2"/>
</dbReference>
<gene>
    <name evidence="11" type="ORF">PGLA1383_LOCUS40162</name>
</gene>
<evidence type="ECO:0000313" key="11">
    <source>
        <dbReference type="EMBL" id="CAE8622770.1"/>
    </source>
</evidence>
<feature type="region of interest" description="Disordered" evidence="10">
    <location>
        <begin position="1640"/>
        <end position="1683"/>
    </location>
</feature>
<evidence type="ECO:0000256" key="5">
    <source>
        <dbReference type="ARBA" id="ARBA00023054"/>
    </source>
</evidence>
<organism evidence="11 12">
    <name type="scientific">Polarella glacialis</name>
    <name type="common">Dinoflagellate</name>
    <dbReference type="NCBI Taxonomy" id="89957"/>
    <lineage>
        <taxon>Eukaryota</taxon>
        <taxon>Sar</taxon>
        <taxon>Alveolata</taxon>
        <taxon>Dinophyceae</taxon>
        <taxon>Suessiales</taxon>
        <taxon>Suessiaceae</taxon>
        <taxon>Polarella</taxon>
    </lineage>
</organism>